<name>A0A1Q5SXR0_9EURO</name>
<evidence type="ECO:0000313" key="4">
    <source>
        <dbReference type="Proteomes" id="UP000186955"/>
    </source>
</evidence>
<protein>
    <submittedName>
        <fullName evidence="3">Uncharacterized protein</fullName>
    </submittedName>
</protein>
<dbReference type="STRING" id="1316194.A0A1Q5SXR0"/>
<proteinExistence type="predicted"/>
<dbReference type="GO" id="GO:0019290">
    <property type="term" value="P:siderophore biosynthetic process"/>
    <property type="evidence" value="ECO:0007669"/>
    <property type="project" value="InterPro"/>
</dbReference>
<evidence type="ECO:0000259" key="2">
    <source>
        <dbReference type="Pfam" id="PF06276"/>
    </source>
</evidence>
<dbReference type="Pfam" id="PF04183">
    <property type="entry name" value="IucA_IucC"/>
    <property type="match status" value="1"/>
</dbReference>
<dbReference type="EMBL" id="MNBE01000740">
    <property type="protein sequence ID" value="OKO92732.1"/>
    <property type="molecule type" value="Genomic_DNA"/>
</dbReference>
<organism evidence="3 4">
    <name type="scientific">Penicillium subrubescens</name>
    <dbReference type="NCBI Taxonomy" id="1316194"/>
    <lineage>
        <taxon>Eukaryota</taxon>
        <taxon>Fungi</taxon>
        <taxon>Dikarya</taxon>
        <taxon>Ascomycota</taxon>
        <taxon>Pezizomycotina</taxon>
        <taxon>Eurotiomycetes</taxon>
        <taxon>Eurotiomycetidae</taxon>
        <taxon>Eurotiales</taxon>
        <taxon>Aspergillaceae</taxon>
        <taxon>Penicillium</taxon>
    </lineage>
</organism>
<dbReference type="GO" id="GO:0016881">
    <property type="term" value="F:acid-amino acid ligase activity"/>
    <property type="evidence" value="ECO:0007669"/>
    <property type="project" value="UniProtKB-ARBA"/>
</dbReference>
<dbReference type="PANTHER" id="PTHR34384:SF5">
    <property type="entry name" value="L-2,3-DIAMINOPROPANOATE--CITRATE LIGASE"/>
    <property type="match status" value="1"/>
</dbReference>
<dbReference type="InterPro" id="IPR022770">
    <property type="entry name" value="IucA/IucC-like_C"/>
</dbReference>
<accession>A0A1Q5SXR0</accession>
<dbReference type="PANTHER" id="PTHR34384">
    <property type="entry name" value="L-2,3-DIAMINOPROPANOATE--CITRATE LIGASE"/>
    <property type="match status" value="1"/>
</dbReference>
<dbReference type="AlphaFoldDB" id="A0A1Q5SXR0"/>
<gene>
    <name evidence="3" type="ORF">PENSUB_12717</name>
</gene>
<sequence length="567" mass="63139">MTRTQYTEHAEFETTRRLLACLINEGLVDLALQRVESSKQRTLCLRSLANDGKSSSISELLVGVSSDTLVDEAGRICCPIAPEQLELPVKLESNKGNTLLEANPSNILQAIHEWIPESIPNIPLLESTKQMLQNSAENQEKWLQFHHQQIPCDLNSAAIEWERTVIFGHPEHPLHRCLYPESSLLAASAGDLITPDISFISVPDAQLETTGPFTPTLQPLLEKLGLPPPIEGETIIPCFTANLPLVLSRLPEATLIQSFQGIADGQASARSVSIKPHFGSDHHLKMSLPFQITGAIRNVKPWQAYQATYMTELIERLAHPNLWVNRETATITGVNMDVQAARTVCCILREDLEPRALKEGQSLIIAAALYHRPAGETRTYAERLFDLDGLEDKCSWLRRYIGLLFQLVIPLLGRGVVLETHSQNVLVRVDKRANSVVGFAIRDMNGVKIHVQTLQDQGIAVDKRLAQISETRAASLEALWKRAHRTLIQNHAGFLMRSLGLDNSQGWSVVRDELEKVLFSPECPMGQELHRFFWAESMGYPCFLGAILRGKPLEQESPSNGGDLPAR</sequence>
<evidence type="ECO:0000313" key="3">
    <source>
        <dbReference type="EMBL" id="OKO92732.1"/>
    </source>
</evidence>
<comment type="caution">
    <text evidence="3">The sequence shown here is derived from an EMBL/GenBank/DDBJ whole genome shotgun (WGS) entry which is preliminary data.</text>
</comment>
<evidence type="ECO:0000259" key="1">
    <source>
        <dbReference type="Pfam" id="PF04183"/>
    </source>
</evidence>
<dbReference type="Pfam" id="PF06276">
    <property type="entry name" value="FhuF"/>
    <property type="match status" value="1"/>
</dbReference>
<dbReference type="InterPro" id="IPR007310">
    <property type="entry name" value="Aerobactin_biosyn_IucA/IucC_N"/>
</dbReference>
<dbReference type="Proteomes" id="UP000186955">
    <property type="component" value="Unassembled WGS sequence"/>
</dbReference>
<dbReference type="Gene3D" id="1.10.510.40">
    <property type="match status" value="1"/>
</dbReference>
<keyword evidence="4" id="KW-1185">Reference proteome</keyword>
<feature type="domain" description="Aerobactin siderophore biosynthesis IucA/IucC-like C-terminal" evidence="2">
    <location>
        <begin position="395"/>
        <end position="518"/>
    </location>
</feature>
<reference evidence="3 4" key="1">
    <citation type="submission" date="2016-10" db="EMBL/GenBank/DDBJ databases">
        <title>Genome sequence of the ascomycete fungus Penicillium subrubescens.</title>
        <authorList>
            <person name="De Vries R.P."/>
            <person name="Peng M."/>
            <person name="Dilokpimol A."/>
            <person name="Hilden K."/>
            <person name="Makela M.R."/>
            <person name="Grigoriev I."/>
            <person name="Riley R."/>
            <person name="Granchi Z."/>
        </authorList>
    </citation>
    <scope>NUCLEOTIDE SEQUENCE [LARGE SCALE GENOMIC DNA]</scope>
    <source>
        <strain evidence="3 4">CBS 132785</strain>
    </source>
</reference>
<dbReference type="InterPro" id="IPR037455">
    <property type="entry name" value="LucA/IucC-like"/>
</dbReference>
<feature type="domain" description="Aerobactin siderophore biosynthesis IucA/IucC N-terminal" evidence="1">
    <location>
        <begin position="265"/>
        <end position="371"/>
    </location>
</feature>